<dbReference type="GO" id="GO:0120010">
    <property type="term" value="P:intermembrane phospholipid transfer"/>
    <property type="evidence" value="ECO:0007669"/>
    <property type="project" value="TreeGrafter"/>
</dbReference>
<proteinExistence type="inferred from homology"/>
<keyword evidence="4" id="KW-0449">Lipoprotein</keyword>
<gene>
    <name evidence="4" type="ORF">DMENIID0002_09020</name>
</gene>
<dbReference type="Pfam" id="PF04333">
    <property type="entry name" value="MlaA"/>
    <property type="match status" value="1"/>
</dbReference>
<evidence type="ECO:0000313" key="4">
    <source>
        <dbReference type="EMBL" id="BFD46256.1"/>
    </source>
</evidence>
<dbReference type="PANTHER" id="PTHR30035:SF3">
    <property type="entry name" value="INTERMEMBRANE PHOSPHOLIPID TRANSPORT SYSTEM LIPOPROTEIN MLAA"/>
    <property type="match status" value="1"/>
</dbReference>
<dbReference type="GO" id="GO:0016020">
    <property type="term" value="C:membrane"/>
    <property type="evidence" value="ECO:0007669"/>
    <property type="project" value="InterPro"/>
</dbReference>
<feature type="chain" id="PRO_5043927564" evidence="3">
    <location>
        <begin position="20"/>
        <end position="251"/>
    </location>
</feature>
<evidence type="ECO:0000256" key="3">
    <source>
        <dbReference type="SAM" id="SignalP"/>
    </source>
</evidence>
<keyword evidence="2 3" id="KW-0732">Signal</keyword>
<dbReference type="PANTHER" id="PTHR30035">
    <property type="entry name" value="LIPOPROTEIN VACJ-RELATED"/>
    <property type="match status" value="1"/>
</dbReference>
<dbReference type="InterPro" id="IPR007428">
    <property type="entry name" value="MlaA"/>
</dbReference>
<sequence>MKQFILLLLINFFSIIAIASTQNTQDDEDFRYVYNEGKGCTQVYDPYEKLNRKFFAFNSVLDYLFLRPISIGYKRISNNYTRARVSSFLDNISVPLTAVNYGLQMNYDQTMKSLWRFLINATFGIGGLFDVADKIGLRVTKQTLGSTFAHYGVGPGPYLVIPFFGSTNARDSTDAIFTNSYLNPIMYAVHRDFEIIVSSIQVIDTRLGLLPFTDYIGCSSTDPYIAVRSATHQNRESVIVYPNQFKCSKPN</sequence>
<name>A0AAT9G8W9_9RICK</name>
<evidence type="ECO:0000256" key="2">
    <source>
        <dbReference type="ARBA" id="ARBA00022729"/>
    </source>
</evidence>
<feature type="signal peptide" evidence="3">
    <location>
        <begin position="1"/>
        <end position="19"/>
    </location>
</feature>
<comment type="similarity">
    <text evidence="1">Belongs to the MlaA family.</text>
</comment>
<dbReference type="EMBL" id="AP029170">
    <property type="protein sequence ID" value="BFD46256.1"/>
    <property type="molecule type" value="Genomic_DNA"/>
</dbReference>
<organism evidence="4">
    <name type="scientific">Candidatus Tisiphia endosymbiont of Sergentomyia squamirostris</name>
    <dbReference type="NCBI Taxonomy" id="3113639"/>
    <lineage>
        <taxon>Bacteria</taxon>
        <taxon>Pseudomonadati</taxon>
        <taxon>Pseudomonadota</taxon>
        <taxon>Alphaproteobacteria</taxon>
        <taxon>Rickettsiales</taxon>
        <taxon>Rickettsiaceae</taxon>
        <taxon>Rickettsieae</taxon>
        <taxon>Candidatus Tisiphia</taxon>
    </lineage>
</organism>
<protein>
    <submittedName>
        <fullName evidence="4">VacJ family lipoprotein</fullName>
    </submittedName>
</protein>
<evidence type="ECO:0000256" key="1">
    <source>
        <dbReference type="ARBA" id="ARBA00010634"/>
    </source>
</evidence>
<dbReference type="AlphaFoldDB" id="A0AAT9G8W9"/>
<accession>A0AAT9G8W9</accession>
<reference evidence="4" key="1">
    <citation type="submission" date="2024-01" db="EMBL/GenBank/DDBJ databases">
        <title>Sequencing the genomes of a sandfly, Sergentomyia squamirostris, and its two endosymbionts.</title>
        <authorList>
            <person name="Itokawa K."/>
            <person name="Sanjoba C."/>
        </authorList>
    </citation>
    <scope>NUCLEOTIDE SEQUENCE</scope>
    <source>
        <strain evidence="4">RiSSQ</strain>
    </source>
</reference>
<dbReference type="PRINTS" id="PR01805">
    <property type="entry name" value="VACJLIPOPROT"/>
</dbReference>